<dbReference type="Gene3D" id="3.90.1170.50">
    <property type="entry name" value="Aldehyde oxidase/xanthine dehydrogenase, a/b hammerhead"/>
    <property type="match status" value="1"/>
</dbReference>
<gene>
    <name evidence="6" type="primary">xdh</name>
    <name evidence="6" type="ORF">NK125_08260</name>
</gene>
<dbReference type="Pfam" id="PF01315">
    <property type="entry name" value="Ald_Xan_dh_C"/>
    <property type="match status" value="1"/>
</dbReference>
<evidence type="ECO:0000256" key="4">
    <source>
        <dbReference type="ARBA" id="ARBA00023004"/>
    </source>
</evidence>
<comment type="similarity">
    <text evidence="1">Belongs to the xanthine dehydrogenase family.</text>
</comment>
<dbReference type="InterPro" id="IPR036884">
    <property type="entry name" value="2Fe-2S-bd_dom_sf"/>
</dbReference>
<evidence type="ECO:0000313" key="7">
    <source>
        <dbReference type="Proteomes" id="UP001523566"/>
    </source>
</evidence>
<dbReference type="InterPro" id="IPR012675">
    <property type="entry name" value="Beta-grasp_dom_sf"/>
</dbReference>
<accession>A0ABT1E9A0</accession>
<dbReference type="InterPro" id="IPR016208">
    <property type="entry name" value="Ald_Oxase/xanthine_DH-like"/>
</dbReference>
<dbReference type="InterPro" id="IPR000674">
    <property type="entry name" value="Ald_Oxase/Xan_DH_a/b"/>
</dbReference>
<dbReference type="SUPFAM" id="SSF47741">
    <property type="entry name" value="CO dehydrogenase ISP C-domain like"/>
    <property type="match status" value="1"/>
</dbReference>
<evidence type="ECO:0000256" key="1">
    <source>
        <dbReference type="ARBA" id="ARBA00006849"/>
    </source>
</evidence>
<dbReference type="NCBIfam" id="TIGR03311">
    <property type="entry name" value="Se_dep_XDH"/>
    <property type="match status" value="1"/>
</dbReference>
<dbReference type="InterPro" id="IPR046867">
    <property type="entry name" value="AldOxase/xan_DH_MoCoBD2"/>
</dbReference>
<evidence type="ECO:0000256" key="2">
    <source>
        <dbReference type="ARBA" id="ARBA00022723"/>
    </source>
</evidence>
<dbReference type="SMART" id="SM01008">
    <property type="entry name" value="Ald_Xan_dh_C"/>
    <property type="match status" value="1"/>
</dbReference>
<dbReference type="Pfam" id="PF01799">
    <property type="entry name" value="Fer2_2"/>
    <property type="match status" value="1"/>
</dbReference>
<sequence>MYSLLVNGQIIEAVEDKKLMVFLREDCNLKSVKDGCSEGACGTCTILVDGKPIKACVQKISRFEGKSIITVEGLSEREKEIYTYAFGEAGAVQCGFCIPGMIMCAKGLLDQNPNPDRHEIAKAIKNNICRCTGYKKIIDGIELAGKLLKEEKIPEAEGVLGVGKAAHRIDVREKVLGYGEYVDDMVLEGMIYGSAVRSAYPRAKVLSIDISRAQKLPGIRGVVTAEDIPGTNQIGHVKKDWDTLIPVGGITRYLGDAVCLVAGDTPEIVEEAKKLIEVKYEELPAVFSPEEAMKPDAPKVHSGGNILAHEHIKRGDADRAIRESAHVVTKSYETPFTEHAFLEPECAIAIVNREDGEAIIYSTDQSAYSTQHECADMLGYPHEKVHVMNKLVGGGFGGKEDMSVQHHGLLLSWYTGKPVKVKLSRSESILIHPKRHAAKMEFTTACDAQGKLTGMKATLITDTGAYASLGGPVLQRACTHAAGPYNYQNIDMEGTAVYTNNPPAGAFRGFGVTQTCFATECNLNLLAEMVGISPWEIRYRNAIRPGQELPNGQLAAPGTALVETLEAVKPIFENHDRAGIACAMKNAGVGVGLPDYGRCRITVEDGKMHIRTGATCIGQGLGTVLVQMCHEATGIDAERIVYHASETNRAPDSGVTSGSRQTLVTGEATRRACVELVKDLKNQALEALNGKEYFGEYLAATDPMGSPKKNPVSHVAYGYATQVVLLDETGRVESVAAAHDVGRAINPLSVEGQIEGGVVMSLGYALTEDYPLKEGKPTAKFGTLGLFRADKTPDVKSIIIEKNKDSLAFGAIGIGEITSIPTAPAVQGAYYKYDGVFRTKLPLEGTAYRK</sequence>
<keyword evidence="4" id="KW-0408">Iron</keyword>
<dbReference type="InterPro" id="IPR002888">
    <property type="entry name" value="2Fe-2S-bd"/>
</dbReference>
<organism evidence="6 7">
    <name type="scientific">Aequitasia blattaphilus</name>
    <dbReference type="NCBI Taxonomy" id="2949332"/>
    <lineage>
        <taxon>Bacteria</taxon>
        <taxon>Bacillati</taxon>
        <taxon>Bacillota</taxon>
        <taxon>Clostridia</taxon>
        <taxon>Lachnospirales</taxon>
        <taxon>Lachnospiraceae</taxon>
        <taxon>Aequitasia</taxon>
    </lineage>
</organism>
<dbReference type="Gene3D" id="3.10.20.30">
    <property type="match status" value="1"/>
</dbReference>
<dbReference type="PROSITE" id="PS51085">
    <property type="entry name" value="2FE2S_FER_2"/>
    <property type="match status" value="1"/>
</dbReference>
<dbReference type="Pfam" id="PF20256">
    <property type="entry name" value="MoCoBD_2"/>
    <property type="match status" value="2"/>
</dbReference>
<dbReference type="Pfam" id="PF00111">
    <property type="entry name" value="Fer2"/>
    <property type="match status" value="1"/>
</dbReference>
<evidence type="ECO:0000256" key="3">
    <source>
        <dbReference type="ARBA" id="ARBA00023002"/>
    </source>
</evidence>
<comment type="caution">
    <text evidence="6">The sequence shown here is derived from an EMBL/GenBank/DDBJ whole genome shotgun (WGS) entry which is preliminary data.</text>
</comment>
<dbReference type="InterPro" id="IPR017697">
    <property type="entry name" value="Xdh"/>
</dbReference>
<dbReference type="CDD" id="cd00207">
    <property type="entry name" value="fer2"/>
    <property type="match status" value="1"/>
</dbReference>
<dbReference type="InterPro" id="IPR001041">
    <property type="entry name" value="2Fe-2S_ferredoxin-type"/>
</dbReference>
<reference evidence="6 7" key="1">
    <citation type="journal article" date="2022" name="Genome Biol. Evol.">
        <title>Host diet, physiology and behaviors set the stage for Lachnospiraceae cladogenesis.</title>
        <authorList>
            <person name="Vera-Ponce De Leon A."/>
            <person name="Schneider M."/>
            <person name="Jahnes B.C."/>
            <person name="Sadowski V."/>
            <person name="Camuy-Velez L.A."/>
            <person name="Duan J."/>
            <person name="Sabree Z.L."/>
        </authorList>
    </citation>
    <scope>NUCLEOTIDE SEQUENCE [LARGE SCALE GENOMIC DNA]</scope>
    <source>
        <strain evidence="6 7">PAL113</strain>
    </source>
</reference>
<dbReference type="Proteomes" id="UP001523566">
    <property type="component" value="Unassembled WGS sequence"/>
</dbReference>
<evidence type="ECO:0000259" key="5">
    <source>
        <dbReference type="PROSITE" id="PS51085"/>
    </source>
</evidence>
<dbReference type="InterPro" id="IPR036856">
    <property type="entry name" value="Ald_Oxase/Xan_DH_a/b_sf"/>
</dbReference>
<dbReference type="InterPro" id="IPR006058">
    <property type="entry name" value="2Fe2S_fd_BS"/>
</dbReference>
<dbReference type="PANTHER" id="PTHR11908:SF157">
    <property type="entry name" value="XANTHINE DEHYDROGENASE SUBUNIT D-RELATED"/>
    <property type="match status" value="1"/>
</dbReference>
<dbReference type="PROSITE" id="PS00197">
    <property type="entry name" value="2FE2S_FER_1"/>
    <property type="match status" value="1"/>
</dbReference>
<dbReference type="SUPFAM" id="SSF56003">
    <property type="entry name" value="Molybdenum cofactor-binding domain"/>
    <property type="match status" value="1"/>
</dbReference>
<dbReference type="InterPro" id="IPR036010">
    <property type="entry name" value="2Fe-2S_ferredoxin-like_sf"/>
</dbReference>
<dbReference type="InterPro" id="IPR008274">
    <property type="entry name" value="AldOxase/xan_DH_MoCoBD1"/>
</dbReference>
<name>A0ABT1E9A0_9FIRM</name>
<dbReference type="GO" id="GO:0004854">
    <property type="term" value="F:xanthine dehydrogenase activity"/>
    <property type="evidence" value="ECO:0007669"/>
    <property type="project" value="UniProtKB-EC"/>
</dbReference>
<proteinExistence type="inferred from homology"/>
<dbReference type="Gene3D" id="1.10.150.120">
    <property type="entry name" value="[2Fe-2S]-binding domain"/>
    <property type="match status" value="1"/>
</dbReference>
<keyword evidence="7" id="KW-1185">Reference proteome</keyword>
<keyword evidence="3 6" id="KW-0560">Oxidoreductase</keyword>
<dbReference type="Gene3D" id="3.30.365.10">
    <property type="entry name" value="Aldehyde oxidase/xanthine dehydrogenase, molybdopterin binding domain"/>
    <property type="match status" value="4"/>
</dbReference>
<dbReference type="SUPFAM" id="SSF54292">
    <property type="entry name" value="2Fe-2S ferredoxin-like"/>
    <property type="match status" value="1"/>
</dbReference>
<dbReference type="PANTHER" id="PTHR11908">
    <property type="entry name" value="XANTHINE DEHYDROGENASE"/>
    <property type="match status" value="1"/>
</dbReference>
<feature type="domain" description="2Fe-2S ferredoxin-type" evidence="5">
    <location>
        <begin position="1"/>
        <end position="74"/>
    </location>
</feature>
<keyword evidence="2" id="KW-0479">Metal-binding</keyword>
<dbReference type="RefSeq" id="WP_262066187.1">
    <property type="nucleotide sequence ID" value="NZ_JAMXOD010000010.1"/>
</dbReference>
<protein>
    <submittedName>
        <fullName evidence="6">Selenium-dependent xanthine dehydrogenase</fullName>
        <ecNumber evidence="6">1.17.1.4</ecNumber>
    </submittedName>
</protein>
<dbReference type="EMBL" id="JAMZFW010000010">
    <property type="protein sequence ID" value="MCP1102402.1"/>
    <property type="molecule type" value="Genomic_DNA"/>
</dbReference>
<evidence type="ECO:0000313" key="6">
    <source>
        <dbReference type="EMBL" id="MCP1102402.1"/>
    </source>
</evidence>
<dbReference type="InterPro" id="IPR037165">
    <property type="entry name" value="AldOxase/xan_DH_Mopterin-bd_sf"/>
</dbReference>
<dbReference type="SUPFAM" id="SSF54665">
    <property type="entry name" value="CO dehydrogenase molybdoprotein N-domain-like"/>
    <property type="match status" value="1"/>
</dbReference>
<dbReference type="Pfam" id="PF02738">
    <property type="entry name" value="MoCoBD_1"/>
    <property type="match status" value="1"/>
</dbReference>
<dbReference type="EC" id="1.17.1.4" evidence="6"/>